<evidence type="ECO:0000313" key="3">
    <source>
        <dbReference type="Proteomes" id="UP001153269"/>
    </source>
</evidence>
<feature type="region of interest" description="Disordered" evidence="1">
    <location>
        <begin position="339"/>
        <end position="376"/>
    </location>
</feature>
<dbReference type="Proteomes" id="UP001153269">
    <property type="component" value="Unassembled WGS sequence"/>
</dbReference>
<protein>
    <submittedName>
        <fullName evidence="2">Uncharacterized protein</fullName>
    </submittedName>
</protein>
<organism evidence="2 3">
    <name type="scientific">Pleuronectes platessa</name>
    <name type="common">European plaice</name>
    <dbReference type="NCBI Taxonomy" id="8262"/>
    <lineage>
        <taxon>Eukaryota</taxon>
        <taxon>Metazoa</taxon>
        <taxon>Chordata</taxon>
        <taxon>Craniata</taxon>
        <taxon>Vertebrata</taxon>
        <taxon>Euteleostomi</taxon>
        <taxon>Actinopterygii</taxon>
        <taxon>Neopterygii</taxon>
        <taxon>Teleostei</taxon>
        <taxon>Neoteleostei</taxon>
        <taxon>Acanthomorphata</taxon>
        <taxon>Carangaria</taxon>
        <taxon>Pleuronectiformes</taxon>
        <taxon>Pleuronectoidei</taxon>
        <taxon>Pleuronectidae</taxon>
        <taxon>Pleuronectes</taxon>
    </lineage>
</organism>
<comment type="caution">
    <text evidence="2">The sequence shown here is derived from an EMBL/GenBank/DDBJ whole genome shotgun (WGS) entry which is preliminary data.</text>
</comment>
<name>A0A9N7ZBT9_PLEPL</name>
<evidence type="ECO:0000256" key="1">
    <source>
        <dbReference type="SAM" id="MobiDB-lite"/>
    </source>
</evidence>
<feature type="compositionally biased region" description="Basic and acidic residues" evidence="1">
    <location>
        <begin position="348"/>
        <end position="376"/>
    </location>
</feature>
<dbReference type="EMBL" id="CADEAL010004393">
    <property type="protein sequence ID" value="CAB1458580.1"/>
    <property type="molecule type" value="Genomic_DNA"/>
</dbReference>
<gene>
    <name evidence="2" type="ORF">PLEPLA_LOCUS46410</name>
</gene>
<proteinExistence type="predicted"/>
<evidence type="ECO:0000313" key="2">
    <source>
        <dbReference type="EMBL" id="CAB1458580.1"/>
    </source>
</evidence>
<keyword evidence="3" id="KW-1185">Reference proteome</keyword>
<accession>A0A9N7ZBT9</accession>
<feature type="region of interest" description="Disordered" evidence="1">
    <location>
        <begin position="181"/>
        <end position="212"/>
    </location>
</feature>
<dbReference type="AlphaFoldDB" id="A0A9N7ZBT9"/>
<reference evidence="2" key="1">
    <citation type="submission" date="2020-03" db="EMBL/GenBank/DDBJ databases">
        <authorList>
            <person name="Weist P."/>
        </authorList>
    </citation>
    <scope>NUCLEOTIDE SEQUENCE</scope>
</reference>
<sequence>MLRRWNAHYAKMLAPLRNSSAPHGSLQSLFKGSRANMVPFMFGAFRPLSLHPIKLPPAEPTSQHIFPLASYLQTFFIQVSAVTASPSVRWKLGSGVCQGASRSMCEAADQRASQLMYEVDDGQEEGGVLTRGVGLKLEGTGDRAADLKPLTGAAPISLPHIYMCLELTDTRRSSPLKFTSCGRAEEQDQTMGTPRLTPALSKQSEPESRQNSIPLNLPAYITDQEAATQPPTQSQGQAREHTFDWGEQTGERGGMGGDLYFTKRTAALRYPPRPPPPAALRGGDAPGFGDLSRRMLRKKMAKKDERAPASGGFCHAVVLLRLQALRLFGYCAWSQSPVNQISSDPADPADKTLHGERKWQTAGDTRPDYERSLKRD</sequence>